<name>C0QDF6_DESAH</name>
<gene>
    <name evidence="4" type="ordered locus">HRM2_21220</name>
</gene>
<dbReference type="Gene3D" id="3.40.1080.10">
    <property type="entry name" value="Glutaconate Coenzyme A-transferase"/>
    <property type="match status" value="1"/>
</dbReference>
<dbReference type="InterPro" id="IPR000182">
    <property type="entry name" value="GNAT_dom"/>
</dbReference>
<dbReference type="Gene3D" id="3.30.750.70">
    <property type="entry name" value="4-hydroxybutyrate coenzyme like domains"/>
    <property type="match status" value="1"/>
</dbReference>
<dbReference type="InterPro" id="IPR026888">
    <property type="entry name" value="AcetylCoA_hyd_C"/>
</dbReference>
<dbReference type="InterPro" id="IPR003702">
    <property type="entry name" value="ActCoA_hydro_N"/>
</dbReference>
<dbReference type="PANTHER" id="PTHR21432">
    <property type="entry name" value="ACETYL-COA HYDROLASE-RELATED"/>
    <property type="match status" value="1"/>
</dbReference>
<dbReference type="InterPro" id="IPR037171">
    <property type="entry name" value="NagB/RpiA_transferase-like"/>
</dbReference>
<evidence type="ECO:0000259" key="3">
    <source>
        <dbReference type="PROSITE" id="PS51186"/>
    </source>
</evidence>
<comment type="similarity">
    <text evidence="1">Belongs to the acetyl-CoA hydrolase/transferase family.</text>
</comment>
<dbReference type="AlphaFoldDB" id="C0QDF6"/>
<evidence type="ECO:0000313" key="4">
    <source>
        <dbReference type="EMBL" id="ACN15220.1"/>
    </source>
</evidence>
<keyword evidence="2 4" id="KW-0808">Transferase</keyword>
<feature type="domain" description="N-acetyltransferase" evidence="3">
    <location>
        <begin position="463"/>
        <end position="615"/>
    </location>
</feature>
<dbReference type="OrthoDB" id="9801795at2"/>
<dbReference type="SUPFAM" id="SSF55729">
    <property type="entry name" value="Acyl-CoA N-acyltransferases (Nat)"/>
    <property type="match status" value="1"/>
</dbReference>
<dbReference type="PROSITE" id="PS51186">
    <property type="entry name" value="GNAT"/>
    <property type="match status" value="1"/>
</dbReference>
<dbReference type="GO" id="GO:0008775">
    <property type="term" value="F:acetate CoA-transferase activity"/>
    <property type="evidence" value="ECO:0007669"/>
    <property type="project" value="InterPro"/>
</dbReference>
<dbReference type="RefSeq" id="WP_015903991.1">
    <property type="nucleotide sequence ID" value="NC_012108.1"/>
</dbReference>
<evidence type="ECO:0000256" key="1">
    <source>
        <dbReference type="ARBA" id="ARBA00009632"/>
    </source>
</evidence>
<proteinExistence type="inferred from homology"/>
<dbReference type="Pfam" id="PF02550">
    <property type="entry name" value="AcetylCoA_hydro"/>
    <property type="match status" value="1"/>
</dbReference>
<dbReference type="eggNOG" id="COG0427">
    <property type="taxonomic scope" value="Bacteria"/>
</dbReference>
<dbReference type="InterPro" id="IPR046433">
    <property type="entry name" value="ActCoA_hydro"/>
</dbReference>
<dbReference type="Gene3D" id="3.40.1080.20">
    <property type="entry name" value="Acetyl-CoA hydrolase/transferase C-terminal domain"/>
    <property type="match status" value="1"/>
</dbReference>
<evidence type="ECO:0000256" key="2">
    <source>
        <dbReference type="ARBA" id="ARBA00022679"/>
    </source>
</evidence>
<dbReference type="Gene3D" id="3.40.630.30">
    <property type="match status" value="1"/>
</dbReference>
<dbReference type="PANTHER" id="PTHR21432:SF20">
    <property type="entry name" value="ACETYL-COA HYDROLASE"/>
    <property type="match status" value="1"/>
</dbReference>
<evidence type="ECO:0000313" key="5">
    <source>
        <dbReference type="Proteomes" id="UP000000442"/>
    </source>
</evidence>
<dbReference type="GO" id="GO:0016747">
    <property type="term" value="F:acyltransferase activity, transferring groups other than amino-acyl groups"/>
    <property type="evidence" value="ECO:0007669"/>
    <property type="project" value="InterPro"/>
</dbReference>
<dbReference type="EMBL" id="CP001087">
    <property type="protein sequence ID" value="ACN15220.1"/>
    <property type="molecule type" value="Genomic_DNA"/>
</dbReference>
<protein>
    <submittedName>
        <fullName evidence="4">4-hydroxybutyrate coenzyme A transferase</fullName>
    </submittedName>
</protein>
<accession>C0QDF6</accession>
<dbReference type="Pfam" id="PF13336">
    <property type="entry name" value="AcetylCoA_hyd_C"/>
    <property type="match status" value="1"/>
</dbReference>
<sequence length="615" mass="69952">METRNPIQWIDRVVRPEKVIRKITPGMTIFIGTGVAEPLTLFKHLKASETSNIQDLEVFQLVSLGNAISVNEKHSSRYRLKTFFSGWDADEAIIKGLADFIPSRYFQIPEFFRSRQIHIDTVFVQITPPNEAGFCSLGVCVDVARLAMQQASLVVGEINKWMPRTFGDTFVHISDFDMLVEAEEPPIYFNRWPVDHVYNKIAENVSSRIEDETCIAFSIGPLYEALARHLVHKKDLGIHTPFFFDSLMDLVKSGAVSNQYKQKCRGKSLTSYAIGTPDLMAWLDNNPMVEFQSIDQVFNPFQISRNPKFTAVLSARKVDLYGRIALHTGRGNVGTGPGEVVDFFNGALLSQGGSAIFALPSRNRHNESNLMASILQYPNQFSQWESVSMIVTEYGIASISGRTVRERAQALIDIAHPGDRLQLVKAAREKKIIYPDQIYISHGGYLYPSEIKTKHIFENGLQVSFRAIKPSDEETMRRLFYRFSDESVYYRYFSCIRTMPHVKMQEYVNIDYGKCLSIVAETKNGQLIAEARFVCLEAEETYPEIAIIVDENYQNLGLATFMLTMLMRLGQERNLKGFKGVILSSNKKILKVIEKVDWQVNVKLNKGNYNVTIDF</sequence>
<dbReference type="InterPro" id="IPR016181">
    <property type="entry name" value="Acyl_CoA_acyltransferase"/>
</dbReference>
<dbReference type="STRING" id="177437.HRM2_21220"/>
<dbReference type="KEGG" id="dat:HRM2_21220"/>
<organism evidence="4 5">
    <name type="scientific">Desulforapulum autotrophicum (strain ATCC 43914 / DSM 3382 / VKM B-1955 / HRM2)</name>
    <name type="common">Desulfobacterium autotrophicum</name>
    <dbReference type="NCBI Taxonomy" id="177437"/>
    <lineage>
        <taxon>Bacteria</taxon>
        <taxon>Pseudomonadati</taxon>
        <taxon>Thermodesulfobacteriota</taxon>
        <taxon>Desulfobacteria</taxon>
        <taxon>Desulfobacterales</taxon>
        <taxon>Desulfobacteraceae</taxon>
        <taxon>Desulforapulum</taxon>
    </lineage>
</organism>
<dbReference type="Pfam" id="PF13302">
    <property type="entry name" value="Acetyltransf_3"/>
    <property type="match status" value="1"/>
</dbReference>
<dbReference type="SUPFAM" id="SSF100950">
    <property type="entry name" value="NagB/RpiA/CoA transferase-like"/>
    <property type="match status" value="2"/>
</dbReference>
<dbReference type="InterPro" id="IPR038460">
    <property type="entry name" value="AcetylCoA_hyd_C_sf"/>
</dbReference>
<keyword evidence="5" id="KW-1185">Reference proteome</keyword>
<dbReference type="CDD" id="cd04301">
    <property type="entry name" value="NAT_SF"/>
    <property type="match status" value="1"/>
</dbReference>
<dbReference type="Proteomes" id="UP000000442">
    <property type="component" value="Chromosome"/>
</dbReference>
<reference evidence="4 5" key="1">
    <citation type="journal article" date="2009" name="Environ. Microbiol.">
        <title>Genome sequence of Desulfobacterium autotrophicum HRM2, a marine sulfate reducer oxidizing organic carbon completely to carbon dioxide.</title>
        <authorList>
            <person name="Strittmatter A.W."/>
            <person name="Liesegang H."/>
            <person name="Rabus R."/>
            <person name="Decker I."/>
            <person name="Amann J."/>
            <person name="Andres S."/>
            <person name="Henne A."/>
            <person name="Fricke W.F."/>
            <person name="Martinez-Arias R."/>
            <person name="Bartels D."/>
            <person name="Goesmann A."/>
            <person name="Krause L."/>
            <person name="Puehler A."/>
            <person name="Klenk H.P."/>
            <person name="Richter M."/>
            <person name="Schuler M."/>
            <person name="Gloeckner F.O."/>
            <person name="Meyerdierks A."/>
            <person name="Gottschalk G."/>
            <person name="Amann R."/>
        </authorList>
    </citation>
    <scope>NUCLEOTIDE SEQUENCE [LARGE SCALE GENOMIC DNA]</scope>
    <source>
        <strain evidence="5">ATCC 43914 / DSM 3382 / HRM2</strain>
    </source>
</reference>
<dbReference type="GO" id="GO:0006083">
    <property type="term" value="P:acetate metabolic process"/>
    <property type="evidence" value="ECO:0007669"/>
    <property type="project" value="InterPro"/>
</dbReference>
<dbReference type="HOGENOM" id="CLU_030703_1_0_7"/>
<dbReference type="eggNOG" id="COG1670">
    <property type="taxonomic scope" value="Bacteria"/>
</dbReference>